<name>A0A8S5LUE5_9CAUD</name>
<reference evidence="1" key="1">
    <citation type="journal article" date="2021" name="Proc. Natl. Acad. Sci. U.S.A.">
        <title>A Catalog of Tens of Thousands of Viruses from Human Metagenomes Reveals Hidden Associations with Chronic Diseases.</title>
        <authorList>
            <person name="Tisza M.J."/>
            <person name="Buck C.B."/>
        </authorList>
    </citation>
    <scope>NUCLEOTIDE SEQUENCE</scope>
    <source>
        <strain evidence="1">CtzA421</strain>
    </source>
</reference>
<sequence>MVNCSPSRQPEDKRLAPQLEYCVKCWRYQLHPIN</sequence>
<organism evidence="1">
    <name type="scientific">Myoviridae sp. ctzA421</name>
    <dbReference type="NCBI Taxonomy" id="2826719"/>
    <lineage>
        <taxon>Viruses</taxon>
        <taxon>Duplodnaviria</taxon>
        <taxon>Heunggongvirae</taxon>
        <taxon>Uroviricota</taxon>
        <taxon>Caudoviricetes</taxon>
    </lineage>
</organism>
<accession>A0A8S5LUE5</accession>
<proteinExistence type="predicted"/>
<protein>
    <submittedName>
        <fullName evidence="1">E2 early protein-like protein</fullName>
    </submittedName>
</protein>
<dbReference type="EMBL" id="BK014737">
    <property type="protein sequence ID" value="DAD73496.1"/>
    <property type="molecule type" value="Genomic_DNA"/>
</dbReference>
<evidence type="ECO:0000313" key="1">
    <source>
        <dbReference type="EMBL" id="DAD73496.1"/>
    </source>
</evidence>